<dbReference type="PANTHER" id="PTHR10948">
    <property type="entry name" value="TRANSPOSASE"/>
    <property type="match status" value="1"/>
</dbReference>
<evidence type="ECO:0000313" key="4">
    <source>
        <dbReference type="EMBL" id="MFI7440710.1"/>
    </source>
</evidence>
<dbReference type="RefSeq" id="WP_397020496.1">
    <property type="nucleotide sequence ID" value="NZ_JBITMB010000003.1"/>
</dbReference>
<dbReference type="InterPro" id="IPR036388">
    <property type="entry name" value="WH-like_DNA-bd_sf"/>
</dbReference>
<comment type="caution">
    <text evidence="4">The sequence shown here is derived from an EMBL/GenBank/DDBJ whole genome shotgun (WGS) entry which is preliminary data.</text>
</comment>
<dbReference type="InterPro" id="IPR000835">
    <property type="entry name" value="HTH_MarR-typ"/>
</dbReference>
<feature type="region of interest" description="Disordered" evidence="1">
    <location>
        <begin position="227"/>
        <end position="256"/>
    </location>
</feature>
<evidence type="ECO:0000259" key="2">
    <source>
        <dbReference type="Pfam" id="PF12802"/>
    </source>
</evidence>
<proteinExistence type="predicted"/>
<dbReference type="InterPro" id="IPR025246">
    <property type="entry name" value="IS30-like_HTH"/>
</dbReference>
<dbReference type="InterPro" id="IPR036390">
    <property type="entry name" value="WH_DNA-bd_sf"/>
</dbReference>
<evidence type="ECO:0000256" key="1">
    <source>
        <dbReference type="SAM" id="MobiDB-lite"/>
    </source>
</evidence>
<protein>
    <submittedName>
        <fullName evidence="4">MarR family transcriptional regulator</fullName>
    </submittedName>
</protein>
<name>A0ABW8A2I4_9ACTN</name>
<evidence type="ECO:0000259" key="3">
    <source>
        <dbReference type="Pfam" id="PF13936"/>
    </source>
</evidence>
<dbReference type="Proteomes" id="UP001612928">
    <property type="component" value="Unassembled WGS sequence"/>
</dbReference>
<feature type="compositionally biased region" description="Basic and acidic residues" evidence="1">
    <location>
        <begin position="238"/>
        <end position="256"/>
    </location>
</feature>
<dbReference type="InterPro" id="IPR051917">
    <property type="entry name" value="Transposase-Integrase"/>
</dbReference>
<sequence length="256" mass="28034">MPGGRLTHEDRQKIAEGLAAGLSYTEIAGGLGRPISTVTREVARNGGPGGYRADLAQRATQGRARRRGPSPTASTATDAYGRDPEAVDELAEQFTTMLVGTGLPRMTARVLACLYLTDGGSLTAAELVQRLQVSPASISKAVGELEHQELIRRERDPRRRRDRYVIDADAWFRGWMASARQNAMLADFARQGARTLGATTPAGSRLRDIGQFFDRVGQAMIQAAEEWRRDHAAKRTPHGRDDTAMRQRPRTPDGGR</sequence>
<dbReference type="Pfam" id="PF13936">
    <property type="entry name" value="HTH_38"/>
    <property type="match status" value="1"/>
</dbReference>
<keyword evidence="5" id="KW-1185">Reference proteome</keyword>
<dbReference type="Gene3D" id="1.10.10.10">
    <property type="entry name" value="Winged helix-like DNA-binding domain superfamily/Winged helix DNA-binding domain"/>
    <property type="match status" value="1"/>
</dbReference>
<dbReference type="EMBL" id="JBITMB010000003">
    <property type="protein sequence ID" value="MFI7440710.1"/>
    <property type="molecule type" value="Genomic_DNA"/>
</dbReference>
<organism evidence="4 5">
    <name type="scientific">Nonomuraea indica</name>
    <dbReference type="NCBI Taxonomy" id="1581193"/>
    <lineage>
        <taxon>Bacteria</taxon>
        <taxon>Bacillati</taxon>
        <taxon>Actinomycetota</taxon>
        <taxon>Actinomycetes</taxon>
        <taxon>Streptosporangiales</taxon>
        <taxon>Streptosporangiaceae</taxon>
        <taxon>Nonomuraea</taxon>
    </lineage>
</organism>
<feature type="domain" description="HTH marR-type" evidence="2">
    <location>
        <begin position="102"/>
        <end position="161"/>
    </location>
</feature>
<dbReference type="SUPFAM" id="SSF46785">
    <property type="entry name" value="Winged helix' DNA-binding domain"/>
    <property type="match status" value="1"/>
</dbReference>
<reference evidence="4 5" key="1">
    <citation type="submission" date="2024-10" db="EMBL/GenBank/DDBJ databases">
        <title>The Natural Products Discovery Center: Release of the First 8490 Sequenced Strains for Exploring Actinobacteria Biosynthetic Diversity.</title>
        <authorList>
            <person name="Kalkreuter E."/>
            <person name="Kautsar S.A."/>
            <person name="Yang D."/>
            <person name="Bader C.D."/>
            <person name="Teijaro C.N."/>
            <person name="Fluegel L."/>
            <person name="Davis C.M."/>
            <person name="Simpson J.R."/>
            <person name="Lauterbach L."/>
            <person name="Steele A.D."/>
            <person name="Gui C."/>
            <person name="Meng S."/>
            <person name="Li G."/>
            <person name="Viehrig K."/>
            <person name="Ye F."/>
            <person name="Su P."/>
            <person name="Kiefer A.F."/>
            <person name="Nichols A."/>
            <person name="Cepeda A.J."/>
            <person name="Yan W."/>
            <person name="Fan B."/>
            <person name="Jiang Y."/>
            <person name="Adhikari A."/>
            <person name="Zheng C.-J."/>
            <person name="Schuster L."/>
            <person name="Cowan T.M."/>
            <person name="Smanski M.J."/>
            <person name="Chevrette M.G."/>
            <person name="De Carvalho L.P.S."/>
            <person name="Shen B."/>
        </authorList>
    </citation>
    <scope>NUCLEOTIDE SEQUENCE [LARGE SCALE GENOMIC DNA]</scope>
    <source>
        <strain evidence="4 5">NPDC049503</strain>
    </source>
</reference>
<gene>
    <name evidence="4" type="ORF">ACIBP5_12215</name>
</gene>
<accession>A0ABW8A2I4</accession>
<evidence type="ECO:0000313" key="5">
    <source>
        <dbReference type="Proteomes" id="UP001612928"/>
    </source>
</evidence>
<feature type="domain" description="Transposase IS30-like HTH" evidence="3">
    <location>
        <begin position="5"/>
        <end position="45"/>
    </location>
</feature>
<dbReference type="PANTHER" id="PTHR10948:SF23">
    <property type="entry name" value="TRANSPOSASE INSI FOR INSERTION SEQUENCE ELEMENT IS30A-RELATED"/>
    <property type="match status" value="1"/>
</dbReference>
<feature type="region of interest" description="Disordered" evidence="1">
    <location>
        <begin position="41"/>
        <end position="82"/>
    </location>
</feature>
<dbReference type="Pfam" id="PF12802">
    <property type="entry name" value="MarR_2"/>
    <property type="match status" value="1"/>
</dbReference>